<dbReference type="Pfam" id="PF01955">
    <property type="entry name" value="CbiZ"/>
    <property type="match status" value="1"/>
</dbReference>
<evidence type="ECO:0000313" key="1">
    <source>
        <dbReference type="EMBL" id="CUQ67529.1"/>
    </source>
</evidence>
<dbReference type="InterPro" id="IPR052209">
    <property type="entry name" value="CbiZ"/>
</dbReference>
<gene>
    <name evidence="1" type="ORF">NITINOP_2557</name>
</gene>
<dbReference type="EMBL" id="LN885086">
    <property type="protein sequence ID" value="CUQ67529.1"/>
    <property type="molecule type" value="Genomic_DNA"/>
</dbReference>
<dbReference type="RefSeq" id="WP_062486023.1">
    <property type="nucleotide sequence ID" value="NZ_LN885086.1"/>
</dbReference>
<name>A0A0S4KVX7_9BACT</name>
<reference evidence="2" key="1">
    <citation type="submission" date="2015-09" db="EMBL/GenBank/DDBJ databases">
        <authorList>
            <person name="Daims H."/>
        </authorList>
    </citation>
    <scope>NUCLEOTIDE SEQUENCE [LARGE SCALE GENOMIC DNA]</scope>
</reference>
<dbReference type="Proteomes" id="UP000066284">
    <property type="component" value="Chromosome 1"/>
</dbReference>
<dbReference type="InterPro" id="IPR002808">
    <property type="entry name" value="AdoCbi_amidolase"/>
</dbReference>
<keyword evidence="1" id="KW-0378">Hydrolase</keyword>
<dbReference type="AlphaFoldDB" id="A0A0S4KVX7"/>
<proteinExistence type="predicted"/>
<dbReference type="PANTHER" id="PTHR35336">
    <property type="entry name" value="ADENOSYLCOBINAMIDE AMIDOHYDROLASE"/>
    <property type="match status" value="1"/>
</dbReference>
<dbReference type="EC" id="3.5.1.90" evidence="1"/>
<evidence type="ECO:0000313" key="2">
    <source>
        <dbReference type="Proteomes" id="UP000066284"/>
    </source>
</evidence>
<protein>
    <submittedName>
        <fullName evidence="1">Putative Adenosylcobinamide amidohydrolase</fullName>
        <ecNumber evidence="1">3.5.1.90</ecNumber>
    </submittedName>
</protein>
<organism evidence="1 2">
    <name type="scientific">Candidatus Nitrospira inopinata</name>
    <dbReference type="NCBI Taxonomy" id="1715989"/>
    <lineage>
        <taxon>Bacteria</taxon>
        <taxon>Pseudomonadati</taxon>
        <taxon>Nitrospirota</taxon>
        <taxon>Nitrospiria</taxon>
        <taxon>Nitrospirales</taxon>
        <taxon>Nitrospiraceae</taxon>
        <taxon>Nitrospira</taxon>
    </lineage>
</organism>
<dbReference type="PANTHER" id="PTHR35336:SF5">
    <property type="entry name" value="ADENOSYLCOBINAMIDE AMIDOHYDROLASE"/>
    <property type="match status" value="1"/>
</dbReference>
<dbReference type="GO" id="GO:0043756">
    <property type="term" value="F:adenosylcobinamide hydrolase activity"/>
    <property type="evidence" value="ECO:0007669"/>
    <property type="project" value="UniProtKB-EC"/>
</dbReference>
<keyword evidence="2" id="KW-1185">Reference proteome</keyword>
<dbReference type="OrthoDB" id="34339at2"/>
<sequence length="248" mass="26169">MDDIIASSVRTAYQVIDRTLIIDLGGRRRVLSSAPQGGGVAFASYVLNHQVDGHDVTHNGRPRQLGDPARCLKQVAARYGLKGSTVGLMTAVPMTQLVTARYEAGPLRVECFATVGVANAVRAGEWGTKTAARQAEPVSRAPGTINLILLTNSHLSTAAMVGAVQVATEAKTAVLLDAGVPSAYSASSATGTGTDAVVIACELKGRRAFYRYSGTHTLLGTLVARAVTHCVSEGLRKATLWKEARRKR</sequence>
<dbReference type="STRING" id="1715989.NITINOP_2557"/>
<dbReference type="KEGG" id="nio:NITINOP_2557"/>
<accession>A0A0S4KVX7</accession>